<dbReference type="InterPro" id="IPR038471">
    <property type="entry name" value="MecA_C_sf"/>
</dbReference>
<protein>
    <recommendedName>
        <fullName evidence="2">Adapter protein MecA</fullName>
    </recommendedName>
</protein>
<dbReference type="OrthoDB" id="2360201at2"/>
<dbReference type="SMR" id="A0A1W7AAD7"/>
<organism evidence="3 4">
    <name type="scientific">Macrococcoides canis</name>
    <dbReference type="NCBI Taxonomy" id="1855823"/>
    <lineage>
        <taxon>Bacteria</taxon>
        <taxon>Bacillati</taxon>
        <taxon>Bacillota</taxon>
        <taxon>Bacilli</taxon>
        <taxon>Bacillales</taxon>
        <taxon>Staphylococcaceae</taxon>
        <taxon>Macrococcoides</taxon>
    </lineage>
</organism>
<dbReference type="Proteomes" id="UP000194154">
    <property type="component" value="Chromosome"/>
</dbReference>
<accession>A0A1W7AAD7</accession>
<dbReference type="GeneID" id="35294970"/>
<dbReference type="Gene3D" id="3.30.70.1950">
    <property type="match status" value="1"/>
</dbReference>
<evidence type="ECO:0000313" key="4">
    <source>
        <dbReference type="Proteomes" id="UP000194154"/>
    </source>
</evidence>
<dbReference type="Pfam" id="PF05389">
    <property type="entry name" value="MecA"/>
    <property type="match status" value="1"/>
</dbReference>
<dbReference type="GO" id="GO:0030674">
    <property type="term" value="F:protein-macromolecule adaptor activity"/>
    <property type="evidence" value="ECO:0007669"/>
    <property type="project" value="UniProtKB-UniRule"/>
</dbReference>
<comment type="domain">
    <text evidence="2">The N-terminal domain probably binds unfolded/aggregated proteins; the C-terminal domain interacts with ClpC.</text>
</comment>
<keyword evidence="4" id="KW-1185">Reference proteome</keyword>
<comment type="function">
    <text evidence="2">Enables the recognition and targeting of unfolded and aggregated proteins to the ClpC protease or to other proteins involved in proteolysis.</text>
</comment>
<gene>
    <name evidence="2 3" type="primary">mecA</name>
    <name evidence="3" type="ORF">MCCS_08360</name>
</gene>
<evidence type="ECO:0000256" key="1">
    <source>
        <dbReference type="ARBA" id="ARBA00005397"/>
    </source>
</evidence>
<dbReference type="InterPro" id="IPR008681">
    <property type="entry name" value="Neg-reg_MecA"/>
</dbReference>
<name>A0A1W7AAD7_9STAP</name>
<dbReference type="NCBIfam" id="NF002644">
    <property type="entry name" value="PRK02315.1-5"/>
    <property type="match status" value="1"/>
</dbReference>
<comment type="similarity">
    <text evidence="1 2">Belongs to the MecA family.</text>
</comment>
<reference evidence="3 4" key="1">
    <citation type="journal article" date="2017" name="Int. J. Syst. Evol. Microbiol.">
        <title>Macrococcus canis sp. nov., a skin bacterium associated with infections in dogs.</title>
        <authorList>
            <person name="Gobeli Brawand S."/>
            <person name="Cotting K."/>
            <person name="Gomez-Sanz E."/>
            <person name="Collaud A."/>
            <person name="Thomann A."/>
            <person name="Brodard I."/>
            <person name="Rodriguez-Campos S."/>
            <person name="Strauss C."/>
            <person name="Perreten V."/>
        </authorList>
    </citation>
    <scope>NUCLEOTIDE SEQUENCE [LARGE SCALE GENOMIC DNA]</scope>
    <source>
        <strain evidence="3 4">KM45013</strain>
    </source>
</reference>
<sequence>MRIERVNESTLKFYLTYTDIEARGFKRDDLWTSRKKGEEFFWSVMEEINQEEDFFIDGPLWIQVHAFDKGIEIVVTKSKNDDLQLPEDDSDLNIDEKVNDFINNSMHSDSELRDLLMRASEEPTEQFFIVHFDDLEDVIQFSYHNYEDVDIEDLLYMYEGKYYYYVEFDDHMSEDAIHSYIAHMLEYADETQISHEQLDEYGKIVMSHNVKRQVKQYFKQ</sequence>
<dbReference type="AlphaFoldDB" id="A0A1W7AAD7"/>
<dbReference type="PANTHER" id="PTHR39161:SF1">
    <property type="entry name" value="ADAPTER PROTEIN MECA 1"/>
    <property type="match status" value="1"/>
</dbReference>
<dbReference type="EMBL" id="CP021059">
    <property type="protein sequence ID" value="ARQ06484.1"/>
    <property type="molecule type" value="Genomic_DNA"/>
</dbReference>
<dbReference type="STRING" id="1855823.MCCS_08360"/>
<dbReference type="KEGG" id="mcak:MCCS_08360"/>
<proteinExistence type="inferred from homology"/>
<evidence type="ECO:0000313" key="3">
    <source>
        <dbReference type="EMBL" id="ARQ06484.1"/>
    </source>
</evidence>
<dbReference type="RefSeq" id="WP_086042148.1">
    <property type="nucleotide sequence ID" value="NZ_CBCRZA010000001.1"/>
</dbReference>
<comment type="subunit">
    <text evidence="2">Homodimer.</text>
</comment>
<dbReference type="PANTHER" id="PTHR39161">
    <property type="entry name" value="ADAPTER PROTEIN MECA"/>
    <property type="match status" value="1"/>
</dbReference>
<dbReference type="HAMAP" id="MF_01124">
    <property type="entry name" value="MecA"/>
    <property type="match status" value="1"/>
</dbReference>
<dbReference type="PIRSF" id="PIRSF029008">
    <property type="entry name" value="MecA"/>
    <property type="match status" value="1"/>
</dbReference>
<evidence type="ECO:0000256" key="2">
    <source>
        <dbReference type="HAMAP-Rule" id="MF_01124"/>
    </source>
</evidence>